<reference evidence="6" key="1">
    <citation type="journal article" date="2013" name="Proc. Natl. Acad. Sci. U.S.A.">
        <title>Improving the coverage of the cyanobacterial phylum using diversity-driven genome sequencing.</title>
        <authorList>
            <person name="Shih P.M."/>
            <person name="Wu D."/>
            <person name="Latifi A."/>
            <person name="Axen S.D."/>
            <person name="Fewer D.P."/>
            <person name="Talla E."/>
            <person name="Calteau A."/>
            <person name="Cai F."/>
            <person name="Tandeau de Marsac N."/>
            <person name="Rippka R."/>
            <person name="Herdman M."/>
            <person name="Sivonen K."/>
            <person name="Coursin T."/>
            <person name="Laurent T."/>
            <person name="Goodwin L."/>
            <person name="Nolan M."/>
            <person name="Davenport K.W."/>
            <person name="Han C.S."/>
            <person name="Rubin E.M."/>
            <person name="Eisen J.A."/>
            <person name="Woyke T."/>
            <person name="Gugger M."/>
            <person name="Kerfeld C.A."/>
        </authorList>
    </citation>
    <scope>NUCLEOTIDE SEQUENCE [LARGE SCALE GENOMIC DNA]</scope>
    <source>
        <strain evidence="6">ATCC 29371 / PCC 7437</strain>
    </source>
</reference>
<dbReference type="eggNOG" id="COG0687">
    <property type="taxonomic scope" value="Bacteria"/>
</dbReference>
<dbReference type="Pfam" id="PF13343">
    <property type="entry name" value="SBP_bac_6"/>
    <property type="match status" value="1"/>
</dbReference>
<dbReference type="RefSeq" id="WP_015191917.1">
    <property type="nucleotide sequence ID" value="NC_019748.1"/>
</dbReference>
<comment type="subcellular location">
    <subcellularLocation>
        <location evidence="1">Periplasm</location>
    </subcellularLocation>
</comment>
<organism evidence="5 6">
    <name type="scientific">Stanieria cyanosphaera (strain ATCC 29371 / PCC 7437)</name>
    <dbReference type="NCBI Taxonomy" id="111780"/>
    <lineage>
        <taxon>Bacteria</taxon>
        <taxon>Bacillati</taxon>
        <taxon>Cyanobacteriota</taxon>
        <taxon>Cyanophyceae</taxon>
        <taxon>Pleurocapsales</taxon>
        <taxon>Dermocarpellaceae</taxon>
        <taxon>Stanieria</taxon>
    </lineage>
</organism>
<accession>K9XQ74</accession>
<dbReference type="AlphaFoldDB" id="K9XQ74"/>
<proteinExistence type="predicted"/>
<dbReference type="SUPFAM" id="SSF53850">
    <property type="entry name" value="Periplasmic binding protein-like II"/>
    <property type="match status" value="1"/>
</dbReference>
<dbReference type="GO" id="GO:0015846">
    <property type="term" value="P:polyamine transport"/>
    <property type="evidence" value="ECO:0007669"/>
    <property type="project" value="InterPro"/>
</dbReference>
<evidence type="ECO:0000313" key="6">
    <source>
        <dbReference type="Proteomes" id="UP000010473"/>
    </source>
</evidence>
<keyword evidence="6" id="KW-1185">Reference proteome</keyword>
<dbReference type="Proteomes" id="UP000010473">
    <property type="component" value="Chromosome"/>
</dbReference>
<dbReference type="STRING" id="111780.Sta7437_0649"/>
<dbReference type="HOGENOM" id="CLU_026974_11_1_3"/>
<sequence>MLDRRSFLISAATLTLGQLVSGCSQNAGNLKVLLLQGSIPPQLTNDFRKNINLEKKINFQPEVEIKKIYNWLENWQNSGKNTQSLFSWLAQENNQSKMSALVTLGDTWLTTAIQKQLIQPLDLTQLTAWKSLDSRWQNLVKRDRNGQLAENGQIWGAPYRWGNTIIVYRRDKFKDLDWQPKDWQDLWHQDLRDRISIVDQPREVIGLTLKKLGYSYNTNDLNKIPNLSSELAALHQQIKFYSSDHYLEPLIIGDTWLAVGWSTDILPLSKRYSNLGFVVPQSGTSIWADLWVQPRLAESNFGELSQWINFCWRPLAANQISLFTNAISPVTNTMKPTELPQDLLHNSIFQASLKSFALSEFITPLSSQANQQYQELWQKIRQA</sequence>
<dbReference type="PANTHER" id="PTHR30222">
    <property type="entry name" value="SPERMIDINE/PUTRESCINE-BINDING PERIPLASMIC PROTEIN"/>
    <property type="match status" value="1"/>
</dbReference>
<protein>
    <submittedName>
        <fullName evidence="5">Extracellular solute-binding protein family 1</fullName>
    </submittedName>
</protein>
<evidence type="ECO:0000256" key="1">
    <source>
        <dbReference type="ARBA" id="ARBA00004418"/>
    </source>
</evidence>
<keyword evidence="4" id="KW-0574">Periplasm</keyword>
<dbReference type="GO" id="GO:0019808">
    <property type="term" value="F:polyamine binding"/>
    <property type="evidence" value="ECO:0007669"/>
    <property type="project" value="InterPro"/>
</dbReference>
<name>K9XQ74_STAC7</name>
<evidence type="ECO:0000256" key="4">
    <source>
        <dbReference type="ARBA" id="ARBA00022764"/>
    </source>
</evidence>
<dbReference type="PANTHER" id="PTHR30222:SF17">
    <property type="entry name" value="SPERMIDINE_PUTRESCINE-BINDING PERIPLASMIC PROTEIN"/>
    <property type="match status" value="1"/>
</dbReference>
<dbReference type="GO" id="GO:0042597">
    <property type="term" value="C:periplasmic space"/>
    <property type="evidence" value="ECO:0007669"/>
    <property type="project" value="UniProtKB-SubCell"/>
</dbReference>
<dbReference type="Gene3D" id="3.40.190.10">
    <property type="entry name" value="Periplasmic binding protein-like II"/>
    <property type="match status" value="2"/>
</dbReference>
<dbReference type="PROSITE" id="PS51257">
    <property type="entry name" value="PROKAR_LIPOPROTEIN"/>
    <property type="match status" value="1"/>
</dbReference>
<evidence type="ECO:0000256" key="2">
    <source>
        <dbReference type="ARBA" id="ARBA00022448"/>
    </source>
</evidence>
<evidence type="ECO:0000256" key="3">
    <source>
        <dbReference type="ARBA" id="ARBA00022729"/>
    </source>
</evidence>
<dbReference type="OrthoDB" id="503789at2"/>
<keyword evidence="2" id="KW-0813">Transport</keyword>
<keyword evidence="3" id="KW-0732">Signal</keyword>
<dbReference type="KEGG" id="scs:Sta7437_0649"/>
<dbReference type="PRINTS" id="PR00909">
    <property type="entry name" value="SPERMDNBNDNG"/>
</dbReference>
<evidence type="ECO:0000313" key="5">
    <source>
        <dbReference type="EMBL" id="AFZ34244.1"/>
    </source>
</evidence>
<dbReference type="InterPro" id="IPR001188">
    <property type="entry name" value="Sperm_putr-bd"/>
</dbReference>
<dbReference type="EMBL" id="CP003653">
    <property type="protein sequence ID" value="AFZ34244.1"/>
    <property type="molecule type" value="Genomic_DNA"/>
</dbReference>
<gene>
    <name evidence="5" type="ordered locus">Sta7437_0649</name>
</gene>
<dbReference type="PATRIC" id="fig|111780.3.peg.681"/>